<evidence type="ECO:0000313" key="1">
    <source>
        <dbReference type="EMBL" id="CAL1370707.1"/>
    </source>
</evidence>
<dbReference type="AlphaFoldDB" id="A0AAV2DD19"/>
<dbReference type="EMBL" id="OZ034815">
    <property type="protein sequence ID" value="CAL1370707.1"/>
    <property type="molecule type" value="Genomic_DNA"/>
</dbReference>
<evidence type="ECO:0000313" key="2">
    <source>
        <dbReference type="Proteomes" id="UP001497516"/>
    </source>
</evidence>
<name>A0AAV2DD19_9ROSI</name>
<sequence length="104" mass="11854">MERRRGNGVSQGRESGCFLFCRSEVEGSSSGNEADKGEIRRKVRMGEKIVSVRRDEYDGKGWYKLLVESGDKRWSVMLDEVLISWIQGVLQIAARKKWRFPGGA</sequence>
<reference evidence="1 2" key="1">
    <citation type="submission" date="2024-04" db="EMBL/GenBank/DDBJ databases">
        <authorList>
            <person name="Fracassetti M."/>
        </authorList>
    </citation>
    <scope>NUCLEOTIDE SEQUENCE [LARGE SCALE GENOMIC DNA]</scope>
</reference>
<protein>
    <submittedName>
        <fullName evidence="1">Uncharacterized protein</fullName>
    </submittedName>
</protein>
<accession>A0AAV2DD19</accession>
<dbReference type="Proteomes" id="UP001497516">
    <property type="component" value="Chromosome 2"/>
</dbReference>
<proteinExistence type="predicted"/>
<organism evidence="1 2">
    <name type="scientific">Linum trigynum</name>
    <dbReference type="NCBI Taxonomy" id="586398"/>
    <lineage>
        <taxon>Eukaryota</taxon>
        <taxon>Viridiplantae</taxon>
        <taxon>Streptophyta</taxon>
        <taxon>Embryophyta</taxon>
        <taxon>Tracheophyta</taxon>
        <taxon>Spermatophyta</taxon>
        <taxon>Magnoliopsida</taxon>
        <taxon>eudicotyledons</taxon>
        <taxon>Gunneridae</taxon>
        <taxon>Pentapetalae</taxon>
        <taxon>rosids</taxon>
        <taxon>fabids</taxon>
        <taxon>Malpighiales</taxon>
        <taxon>Linaceae</taxon>
        <taxon>Linum</taxon>
    </lineage>
</organism>
<keyword evidence="2" id="KW-1185">Reference proteome</keyword>
<gene>
    <name evidence="1" type="ORF">LTRI10_LOCUS12813</name>
</gene>